<dbReference type="InterPro" id="IPR050275">
    <property type="entry name" value="PGM_Phosphatase"/>
</dbReference>
<dbReference type="Proteomes" id="UP000216725">
    <property type="component" value="Unassembled WGS sequence"/>
</dbReference>
<feature type="binding site" evidence="2">
    <location>
        <position position="91"/>
    </location>
    <ligand>
        <name>substrate</name>
    </ligand>
</feature>
<reference evidence="4 5" key="1">
    <citation type="journal article" date="2017" name="BMC Genomics">
        <title>Comparative genomic and phylogenomic analyses of the Bifidobacteriaceae family.</title>
        <authorList>
            <person name="Lugli G.A."/>
            <person name="Milani C."/>
            <person name="Turroni F."/>
            <person name="Duranti S."/>
            <person name="Mancabelli L."/>
            <person name="Mangifesta M."/>
            <person name="Ferrario C."/>
            <person name="Modesto M."/>
            <person name="Mattarelli P."/>
            <person name="Jiri K."/>
            <person name="van Sinderen D."/>
            <person name="Ventura M."/>
        </authorList>
    </citation>
    <scope>NUCLEOTIDE SEQUENCE [LARGE SCALE GENOMIC DNA]</scope>
    <source>
        <strain evidence="4 5">DSM 24742</strain>
    </source>
</reference>
<dbReference type="PANTHER" id="PTHR48100">
    <property type="entry name" value="BROAD-SPECIFICITY PHOSPHATASE YOR283W-RELATED"/>
    <property type="match status" value="1"/>
</dbReference>
<dbReference type="AlphaFoldDB" id="A0A261F3Q7"/>
<dbReference type="CDD" id="cd07067">
    <property type="entry name" value="HP_PGM_like"/>
    <property type="match status" value="1"/>
</dbReference>
<dbReference type="GO" id="GO:0070297">
    <property type="term" value="P:regulation of phosphorelay signal transduction system"/>
    <property type="evidence" value="ECO:0007669"/>
    <property type="project" value="TreeGrafter"/>
</dbReference>
<evidence type="ECO:0000313" key="4">
    <source>
        <dbReference type="EMBL" id="OZG53556.1"/>
    </source>
</evidence>
<proteinExistence type="predicted"/>
<dbReference type="InterPro" id="IPR029033">
    <property type="entry name" value="His_PPase_superfam"/>
</dbReference>
<feature type="active site" description="Tele-phosphohistidine intermediate" evidence="1">
    <location>
        <position position="37"/>
    </location>
</feature>
<feature type="active site" description="Proton donor/acceptor" evidence="1">
    <location>
        <position position="112"/>
    </location>
</feature>
<dbReference type="GO" id="GO:0101006">
    <property type="term" value="F:protein histidine phosphatase activity"/>
    <property type="evidence" value="ECO:0007669"/>
    <property type="project" value="TreeGrafter"/>
</dbReference>
<feature type="binding site" evidence="2">
    <location>
        <begin position="49"/>
        <end position="50"/>
    </location>
    <ligand>
        <name>substrate</name>
    </ligand>
</feature>
<dbReference type="Pfam" id="PF00300">
    <property type="entry name" value="His_Phos_1"/>
    <property type="match status" value="2"/>
</dbReference>
<feature type="binding site" evidence="2">
    <location>
        <begin position="112"/>
        <end position="115"/>
    </location>
    <ligand>
        <name>substrate</name>
    </ligand>
</feature>
<evidence type="ECO:0000256" key="1">
    <source>
        <dbReference type="PIRSR" id="PIRSR613078-1"/>
    </source>
</evidence>
<comment type="caution">
    <text evidence="4">The sequence shown here is derived from an EMBL/GenBank/DDBJ whole genome shotgun (WGS) entry which is preliminary data.</text>
</comment>
<dbReference type="Gene3D" id="3.40.50.1240">
    <property type="entry name" value="Phosphoglycerate mutase-like"/>
    <property type="match status" value="1"/>
</dbReference>
<name>A0A261F3Q7_9BIFI</name>
<gene>
    <name evidence="4" type="ORF">PSRA_0003</name>
</gene>
<keyword evidence="5" id="KW-1185">Reference proteome</keyword>
<dbReference type="EMBL" id="MWWR01000001">
    <property type="protein sequence ID" value="OZG53556.1"/>
    <property type="molecule type" value="Genomic_DNA"/>
</dbReference>
<protein>
    <submittedName>
        <fullName evidence="4">Histidine phosphatase</fullName>
    </submittedName>
</protein>
<feature type="site" description="Transition state stabilizer" evidence="3">
    <location>
        <position position="202"/>
    </location>
</feature>
<dbReference type="PANTHER" id="PTHR48100:SF15">
    <property type="entry name" value="SEDOHEPTULOSE 1,7-BISPHOSPHATASE"/>
    <property type="match status" value="1"/>
</dbReference>
<evidence type="ECO:0000256" key="2">
    <source>
        <dbReference type="PIRSR" id="PIRSR613078-2"/>
    </source>
</evidence>
<evidence type="ECO:0000313" key="5">
    <source>
        <dbReference type="Proteomes" id="UP000216725"/>
    </source>
</evidence>
<accession>A0A261F3Q7</accession>
<dbReference type="SUPFAM" id="SSF53254">
    <property type="entry name" value="Phosphoglycerate mutase-like"/>
    <property type="match status" value="1"/>
</dbReference>
<sequence length="248" mass="27069">MTGTIAKTMASFAHRPEVQYSGDMAETHYGRLVLLRHGQTAWSVSGQHTGRTDIPLTLTGEEQAREAGARLRENFPDGFIPEHVFVSPLQRAQSTARGAGFTSFHVTSQIAEWDYGPAEGRTREMMAQALGVPSWNVWDTGPLDLPEDLQGEHNEMLPDGTPVHVVNGPGESAEQAAARAGSLIEAVTPVLLDGDDVLCVAHAHILRLLTAVWLGQPADFARHLELDTAHYAVLGFHNDEHVIQAWNM</sequence>
<evidence type="ECO:0000256" key="3">
    <source>
        <dbReference type="PIRSR" id="PIRSR613078-3"/>
    </source>
</evidence>
<organism evidence="4 5">
    <name type="scientific">Pseudoscardovia radai</name>
    <dbReference type="NCBI Taxonomy" id="987066"/>
    <lineage>
        <taxon>Bacteria</taxon>
        <taxon>Bacillati</taxon>
        <taxon>Actinomycetota</taxon>
        <taxon>Actinomycetes</taxon>
        <taxon>Bifidobacteriales</taxon>
        <taxon>Bifidobacteriaceae</taxon>
        <taxon>Pseudoscardovia</taxon>
    </lineage>
</organism>
<dbReference type="InterPro" id="IPR013078">
    <property type="entry name" value="His_Pase_superF_clade-1"/>
</dbReference>
<dbReference type="SMART" id="SM00855">
    <property type="entry name" value="PGAM"/>
    <property type="match status" value="1"/>
</dbReference>